<evidence type="ECO:0008006" key="3">
    <source>
        <dbReference type="Google" id="ProtNLM"/>
    </source>
</evidence>
<accession>A0ABD2MTZ2</accession>
<dbReference type="Gene3D" id="3.60.10.10">
    <property type="entry name" value="Endonuclease/exonuclease/phosphatase"/>
    <property type="match status" value="1"/>
</dbReference>
<comment type="caution">
    <text evidence="1">The sequence shown here is derived from an EMBL/GenBank/DDBJ whole genome shotgun (WGS) entry which is preliminary data.</text>
</comment>
<dbReference type="AlphaFoldDB" id="A0ABD2MTZ2"/>
<name>A0ABD2MTZ2_9CUCU</name>
<organism evidence="1 2">
    <name type="scientific">Cryptolaemus montrouzieri</name>
    <dbReference type="NCBI Taxonomy" id="559131"/>
    <lineage>
        <taxon>Eukaryota</taxon>
        <taxon>Metazoa</taxon>
        <taxon>Ecdysozoa</taxon>
        <taxon>Arthropoda</taxon>
        <taxon>Hexapoda</taxon>
        <taxon>Insecta</taxon>
        <taxon>Pterygota</taxon>
        <taxon>Neoptera</taxon>
        <taxon>Endopterygota</taxon>
        <taxon>Coleoptera</taxon>
        <taxon>Polyphaga</taxon>
        <taxon>Cucujiformia</taxon>
        <taxon>Coccinelloidea</taxon>
        <taxon>Coccinellidae</taxon>
        <taxon>Scymninae</taxon>
        <taxon>Scymnini</taxon>
        <taxon>Cryptolaemus</taxon>
    </lineage>
</organism>
<dbReference type="PANTHER" id="PTHR33776:SF4">
    <property type="entry name" value="ENDONUCLEASE_EXONUCLEASE_PHOSPHATASE DOMAIN-CONTAINING PROTEIN"/>
    <property type="match status" value="1"/>
</dbReference>
<dbReference type="Proteomes" id="UP001516400">
    <property type="component" value="Unassembled WGS sequence"/>
</dbReference>
<protein>
    <recommendedName>
        <fullName evidence="3">Endonuclease/exonuclease/phosphatase domain-containing protein</fullName>
    </recommendedName>
</protein>
<evidence type="ECO:0000313" key="2">
    <source>
        <dbReference type="Proteomes" id="UP001516400"/>
    </source>
</evidence>
<keyword evidence="2" id="KW-1185">Reference proteome</keyword>
<dbReference type="PANTHER" id="PTHR33776">
    <property type="entry name" value="ENDO/EXONUCLEASE/PHOSPHATASE DOMAIN-CONTAINING PROTEIN"/>
    <property type="match status" value="1"/>
</dbReference>
<gene>
    <name evidence="1" type="ORF">HHI36_008920</name>
</gene>
<dbReference type="InterPro" id="IPR036691">
    <property type="entry name" value="Endo/exonu/phosph_ase_sf"/>
</dbReference>
<feature type="non-terminal residue" evidence="1">
    <location>
        <position position="517"/>
    </location>
</feature>
<reference evidence="1 2" key="1">
    <citation type="journal article" date="2021" name="BMC Biol.">
        <title>Horizontally acquired antibacterial genes associated with adaptive radiation of ladybird beetles.</title>
        <authorList>
            <person name="Li H.S."/>
            <person name="Tang X.F."/>
            <person name="Huang Y.H."/>
            <person name="Xu Z.Y."/>
            <person name="Chen M.L."/>
            <person name="Du X.Y."/>
            <person name="Qiu B.Y."/>
            <person name="Chen P.T."/>
            <person name="Zhang W."/>
            <person name="Slipinski A."/>
            <person name="Escalona H.E."/>
            <person name="Waterhouse R.M."/>
            <person name="Zwick A."/>
            <person name="Pang H."/>
        </authorList>
    </citation>
    <scope>NUCLEOTIDE SEQUENCE [LARGE SCALE GENOMIC DNA]</scope>
    <source>
        <strain evidence="1">SYSU2018</strain>
    </source>
</reference>
<dbReference type="SUPFAM" id="SSF56219">
    <property type="entry name" value="DNase I-like"/>
    <property type="match status" value="1"/>
</dbReference>
<dbReference type="EMBL" id="JABFTP020000021">
    <property type="protein sequence ID" value="KAL3269863.1"/>
    <property type="molecule type" value="Genomic_DNA"/>
</dbReference>
<proteinExistence type="predicted"/>
<evidence type="ECO:0000313" key="1">
    <source>
        <dbReference type="EMBL" id="KAL3269863.1"/>
    </source>
</evidence>
<sequence length="517" mass="59972">MKCICIMAESVNDALDQCSQEGTDSEVKNSQKKQKYYNCCTKKAYTSFICKNCGAPFHDSCARRLIEKKGLSFMDEVYVKCCEKPASEMDNELSQNINIQLKEENIKMRYENLLLQKEIEHLKYVLVESQKNKELLFNEMSDKNIILRENNKLLAERITQLQNRPIEKIVETKPEKSNQNKVDIPLSLPSTLKPAYSSMVKNVTENGPSSRNTQTTTNNKQNLKIELQSNQKLTPTKTITNQEVKKIQGNQQHNQTTSKQKRETTLLYIEDEISESKEEQQSPKVKIQQERENWREVVKKRNPKQTRPVPIKGAMDKFSLTIAEQQSCLFLSGLDPDIEPEEVKEYIDTTFKIIHFINSLTKIPDVICFSEHWMNKDEIPFLKIPNYRLISSYAREKFIHGGTAILIRDNSTDFENVQWITNLSVDKEIEVSCAISNTRKMIILTVYRTCLGDAQVFLHKIDQILYEISMKFNKYDVILCGDFNINLLEDSHVKNNFVDILCTYDLQQTINEPTRIT</sequence>